<gene>
    <name evidence="2" type="ORF">LCGC14_0235230</name>
</gene>
<organism evidence="2">
    <name type="scientific">marine sediment metagenome</name>
    <dbReference type="NCBI Taxonomy" id="412755"/>
    <lineage>
        <taxon>unclassified sequences</taxon>
        <taxon>metagenomes</taxon>
        <taxon>ecological metagenomes</taxon>
    </lineage>
</organism>
<reference evidence="2" key="1">
    <citation type="journal article" date="2015" name="Nature">
        <title>Complex archaea that bridge the gap between prokaryotes and eukaryotes.</title>
        <authorList>
            <person name="Spang A."/>
            <person name="Saw J.H."/>
            <person name="Jorgensen S.L."/>
            <person name="Zaremba-Niedzwiedzka K."/>
            <person name="Martijn J."/>
            <person name="Lind A.E."/>
            <person name="van Eijk R."/>
            <person name="Schleper C."/>
            <person name="Guy L."/>
            <person name="Ettema T.J."/>
        </authorList>
    </citation>
    <scope>NUCLEOTIDE SEQUENCE</scope>
</reference>
<proteinExistence type="predicted"/>
<keyword evidence="1" id="KW-0175">Coiled coil</keyword>
<accession>A0A0F9UQ74</accession>
<evidence type="ECO:0000313" key="2">
    <source>
        <dbReference type="EMBL" id="KKN89677.1"/>
    </source>
</evidence>
<dbReference type="EMBL" id="LAZR01000116">
    <property type="protein sequence ID" value="KKN89677.1"/>
    <property type="molecule type" value="Genomic_DNA"/>
</dbReference>
<name>A0A0F9UQ74_9ZZZZ</name>
<comment type="caution">
    <text evidence="2">The sequence shown here is derived from an EMBL/GenBank/DDBJ whole genome shotgun (WGS) entry which is preliminary data.</text>
</comment>
<dbReference type="AlphaFoldDB" id="A0A0F9UQ74"/>
<feature type="coiled-coil region" evidence="1">
    <location>
        <begin position="15"/>
        <end position="83"/>
    </location>
</feature>
<evidence type="ECO:0000256" key="1">
    <source>
        <dbReference type="SAM" id="Coils"/>
    </source>
</evidence>
<sequence>MSDITKKTKEAKIALDKARTKRAELIGRRKQLLETLGTKWGIGTVEEAEKRIETLEVDTEEKEEQLRERVSDLDDMMAEMKGNGNGCESS</sequence>
<protein>
    <submittedName>
        <fullName evidence="2">Uncharacterized protein</fullName>
    </submittedName>
</protein>